<keyword evidence="3" id="KW-1185">Reference proteome</keyword>
<reference evidence="3" key="1">
    <citation type="journal article" date="2019" name="Int. J. Syst. Evol. Microbiol.">
        <title>The Global Catalogue of Microorganisms (GCM) 10K type strain sequencing project: providing services to taxonomists for standard genome sequencing and annotation.</title>
        <authorList>
            <consortium name="The Broad Institute Genomics Platform"/>
            <consortium name="The Broad Institute Genome Sequencing Center for Infectious Disease"/>
            <person name="Wu L."/>
            <person name="Ma J."/>
        </authorList>
    </citation>
    <scope>NUCLEOTIDE SEQUENCE [LARGE SCALE GENOMIC DNA]</scope>
    <source>
        <strain evidence="3">JCM 10303</strain>
    </source>
</reference>
<dbReference type="SUPFAM" id="SSF47413">
    <property type="entry name" value="lambda repressor-like DNA-binding domains"/>
    <property type="match status" value="1"/>
</dbReference>
<dbReference type="EMBL" id="BAAAGS010000030">
    <property type="protein sequence ID" value="GAA0539872.1"/>
    <property type="molecule type" value="Genomic_DNA"/>
</dbReference>
<dbReference type="InterPro" id="IPR001387">
    <property type="entry name" value="Cro/C1-type_HTH"/>
</dbReference>
<dbReference type="CDD" id="cd00093">
    <property type="entry name" value="HTH_XRE"/>
    <property type="match status" value="1"/>
</dbReference>
<dbReference type="SMART" id="SM00530">
    <property type="entry name" value="HTH_XRE"/>
    <property type="match status" value="1"/>
</dbReference>
<protein>
    <submittedName>
        <fullName evidence="2">Helix-turn-helix transcriptional regulator</fullName>
    </submittedName>
</protein>
<name>A0ABP3NBC7_SACER</name>
<proteinExistence type="predicted"/>
<evidence type="ECO:0000259" key="1">
    <source>
        <dbReference type="PROSITE" id="PS50943"/>
    </source>
</evidence>
<sequence length="281" mass="31243">MAGRNDPSALRWLIGVELAAYRRQAGLTLAELSEATGITKPKLGHMEMGRYQQNPDDIANVLRACGTDERTVDRLSSLSGRSDSKSWWAPWAHVVPDWLKTFVGLEGLAESEFVYQPMVLPGLMQTEEYAHALTAATDFVRQNHNERFVSFRLARARRLNDPDPLRLHAVVGEAALRLAVGTPEMRFAQYERLLELADQPNITLQVLRPECGPHDAGGTGQFVVLHFDEARPIAYTEQLDGAVYVQDPDDVRTYTLAAENLQHVALEPAESVALVKALMAE</sequence>
<accession>A0ABP3NBC7</accession>
<dbReference type="RefSeq" id="WP_009945947.1">
    <property type="nucleotide sequence ID" value="NZ_BAAAGS010000030.1"/>
</dbReference>
<organism evidence="2 3">
    <name type="scientific">Saccharopolyspora erythraea</name>
    <name type="common">Streptomyces erythraeus</name>
    <dbReference type="NCBI Taxonomy" id="1836"/>
    <lineage>
        <taxon>Bacteria</taxon>
        <taxon>Bacillati</taxon>
        <taxon>Actinomycetota</taxon>
        <taxon>Actinomycetes</taxon>
        <taxon>Pseudonocardiales</taxon>
        <taxon>Pseudonocardiaceae</taxon>
        <taxon>Saccharopolyspora</taxon>
    </lineage>
</organism>
<dbReference type="Gene3D" id="1.10.260.40">
    <property type="entry name" value="lambda repressor-like DNA-binding domains"/>
    <property type="match status" value="1"/>
</dbReference>
<evidence type="ECO:0000313" key="2">
    <source>
        <dbReference type="EMBL" id="GAA0539872.1"/>
    </source>
</evidence>
<dbReference type="Pfam" id="PF19054">
    <property type="entry name" value="DUF5753"/>
    <property type="match status" value="1"/>
</dbReference>
<dbReference type="InterPro" id="IPR043917">
    <property type="entry name" value="DUF5753"/>
</dbReference>
<evidence type="ECO:0000313" key="3">
    <source>
        <dbReference type="Proteomes" id="UP001500729"/>
    </source>
</evidence>
<dbReference type="PROSITE" id="PS50943">
    <property type="entry name" value="HTH_CROC1"/>
    <property type="match status" value="1"/>
</dbReference>
<comment type="caution">
    <text evidence="2">The sequence shown here is derived from an EMBL/GenBank/DDBJ whole genome shotgun (WGS) entry which is preliminary data.</text>
</comment>
<dbReference type="Pfam" id="PF13560">
    <property type="entry name" value="HTH_31"/>
    <property type="match status" value="1"/>
</dbReference>
<dbReference type="InterPro" id="IPR010982">
    <property type="entry name" value="Lambda_DNA-bd_dom_sf"/>
</dbReference>
<dbReference type="Proteomes" id="UP001500729">
    <property type="component" value="Unassembled WGS sequence"/>
</dbReference>
<gene>
    <name evidence="2" type="ORF">GCM10009533_43770</name>
</gene>
<feature type="domain" description="HTH cro/C1-type" evidence="1">
    <location>
        <begin position="18"/>
        <end position="72"/>
    </location>
</feature>